<organism evidence="1 2">
    <name type="scientific">Nonomuraea purpurea</name>
    <dbReference type="NCBI Taxonomy" id="1849276"/>
    <lineage>
        <taxon>Bacteria</taxon>
        <taxon>Bacillati</taxon>
        <taxon>Actinomycetota</taxon>
        <taxon>Actinomycetes</taxon>
        <taxon>Streptosporangiales</taxon>
        <taxon>Streptosporangiaceae</taxon>
        <taxon>Nonomuraea</taxon>
    </lineage>
</organism>
<name>A0ABV8G8V7_9ACTN</name>
<comment type="caution">
    <text evidence="1">The sequence shown here is derived from an EMBL/GenBank/DDBJ whole genome shotgun (WGS) entry which is preliminary data.</text>
</comment>
<dbReference type="Proteomes" id="UP001595851">
    <property type="component" value="Unassembled WGS sequence"/>
</dbReference>
<dbReference type="EMBL" id="JBHSBI010000008">
    <property type="protein sequence ID" value="MFC4009264.1"/>
    <property type="molecule type" value="Genomic_DNA"/>
</dbReference>
<evidence type="ECO:0008006" key="3">
    <source>
        <dbReference type="Google" id="ProtNLM"/>
    </source>
</evidence>
<accession>A0ABV8G8V7</accession>
<proteinExistence type="predicted"/>
<evidence type="ECO:0000313" key="1">
    <source>
        <dbReference type="EMBL" id="MFC4009264.1"/>
    </source>
</evidence>
<reference evidence="2" key="1">
    <citation type="journal article" date="2019" name="Int. J. Syst. Evol. Microbiol.">
        <title>The Global Catalogue of Microorganisms (GCM) 10K type strain sequencing project: providing services to taxonomists for standard genome sequencing and annotation.</title>
        <authorList>
            <consortium name="The Broad Institute Genomics Platform"/>
            <consortium name="The Broad Institute Genome Sequencing Center for Infectious Disease"/>
            <person name="Wu L."/>
            <person name="Ma J."/>
        </authorList>
    </citation>
    <scope>NUCLEOTIDE SEQUENCE [LARGE SCALE GENOMIC DNA]</scope>
    <source>
        <strain evidence="2">TBRC 1276</strain>
    </source>
</reference>
<protein>
    <recommendedName>
        <fullName evidence="3">VOC domain-containing protein</fullName>
    </recommendedName>
</protein>
<evidence type="ECO:0000313" key="2">
    <source>
        <dbReference type="Proteomes" id="UP001595851"/>
    </source>
</evidence>
<keyword evidence="2" id="KW-1185">Reference proteome</keyword>
<gene>
    <name evidence="1" type="ORF">ACFOY2_18675</name>
</gene>
<sequence>MAYAVGVRDVAATERLLRGNGIPLGRTSSGEVFVPAREAFGVAIIFRQTAG</sequence>